<sequence length="289" mass="31843">MKICALTMVHRDYWALSRWYAHHGALIGPENLFVIAHGADPRIQEICPKASVLTIPRETFEGFDKVRGNLLNGIMGGLLGGTYDIAIRTDADELVCFDPDRYESLQAVVTAHDAPVLTALGFDLVEMPEDATLDEGSVFAQRSALAFSGHYSKAVIARRAVDFQLHGTRVAPRRVDGFPFVMPRGLYLAHLKYANGVALDDSTQVREAVGQSGAKGAPGAGWSEASRDRAEFISSFEQKKEVDWDRAETQAYEALSVKPARLPKFNLVKARALKMPLRTRLPQRFSGQG</sequence>
<proteinExistence type="predicted"/>
<dbReference type="EMBL" id="JAQIOY010000002">
    <property type="protein sequence ID" value="MDA7424379.1"/>
    <property type="molecule type" value="Genomic_DNA"/>
</dbReference>
<comment type="caution">
    <text evidence="1">The sequence shown here is derived from an EMBL/GenBank/DDBJ whole genome shotgun (WGS) entry which is preliminary data.</text>
</comment>
<keyword evidence="2" id="KW-1185">Reference proteome</keyword>
<accession>A0ABT4XQZ7</accession>
<gene>
    <name evidence="1" type="ORF">PFY00_06555</name>
</gene>
<dbReference type="Pfam" id="PF13704">
    <property type="entry name" value="Glyco_tranf_2_4"/>
    <property type="match status" value="1"/>
</dbReference>
<evidence type="ECO:0000313" key="1">
    <source>
        <dbReference type="EMBL" id="MDA7424379.1"/>
    </source>
</evidence>
<reference evidence="1 2" key="1">
    <citation type="submission" date="2023-01" db="EMBL/GenBank/DDBJ databases">
        <title>Thalassococcus onchidii sp. nov., isolated from a marine invertebrate from the South China Sea.</title>
        <authorList>
            <person name="Xu S."/>
            <person name="Liu Z."/>
            <person name="Xu Y."/>
        </authorList>
    </citation>
    <scope>NUCLEOTIDE SEQUENCE [LARGE SCALE GENOMIC DNA]</scope>
    <source>
        <strain evidence="1 2">KCTC 32084</strain>
    </source>
</reference>
<organism evidence="1 2">
    <name type="scientific">Thalassococcus lentus</name>
    <dbReference type="NCBI Taxonomy" id="1210524"/>
    <lineage>
        <taxon>Bacteria</taxon>
        <taxon>Pseudomonadati</taxon>
        <taxon>Pseudomonadota</taxon>
        <taxon>Alphaproteobacteria</taxon>
        <taxon>Rhodobacterales</taxon>
        <taxon>Roseobacteraceae</taxon>
        <taxon>Thalassococcus</taxon>
    </lineage>
</organism>
<name>A0ABT4XQZ7_9RHOB</name>
<dbReference type="RefSeq" id="WP_271431736.1">
    <property type="nucleotide sequence ID" value="NZ_JAQIOY010000002.1"/>
</dbReference>
<evidence type="ECO:0000313" key="2">
    <source>
        <dbReference type="Proteomes" id="UP001210720"/>
    </source>
</evidence>
<protein>
    <submittedName>
        <fullName evidence="1">Glycosyltransferase family 2 protein</fullName>
    </submittedName>
</protein>
<dbReference type="Proteomes" id="UP001210720">
    <property type="component" value="Unassembled WGS sequence"/>
</dbReference>